<keyword evidence="2 9" id="KW-0489">Methyltransferase</keyword>
<dbReference type="PRINTS" id="PR00105">
    <property type="entry name" value="C5METTRFRASE"/>
</dbReference>
<evidence type="ECO:0000256" key="2">
    <source>
        <dbReference type="ARBA" id="ARBA00022603"/>
    </source>
</evidence>
<keyword evidence="15" id="KW-1185">Reference proteome</keyword>
<dbReference type="STRING" id="121224.E0W1B6"/>
<evidence type="ECO:0000256" key="3">
    <source>
        <dbReference type="ARBA" id="ARBA00022679"/>
    </source>
</evidence>
<evidence type="ECO:0000256" key="9">
    <source>
        <dbReference type="PROSITE-ProRule" id="PRU01016"/>
    </source>
</evidence>
<dbReference type="GO" id="GO:0032259">
    <property type="term" value="P:methylation"/>
    <property type="evidence" value="ECO:0007669"/>
    <property type="project" value="UniProtKB-KW"/>
</dbReference>
<protein>
    <recommendedName>
        <fullName evidence="11">Cytosine-specific methyltransferase</fullName>
        <ecNumber evidence="11">2.1.1.37</ecNumber>
    </recommendedName>
</protein>
<comment type="subcellular location">
    <subcellularLocation>
        <location evidence="1">Nucleus</location>
    </subcellularLocation>
</comment>
<organism>
    <name type="scientific">Pediculus humanus subsp. corporis</name>
    <name type="common">Body louse</name>
    <dbReference type="NCBI Taxonomy" id="121224"/>
    <lineage>
        <taxon>Eukaryota</taxon>
        <taxon>Metazoa</taxon>
        <taxon>Ecdysozoa</taxon>
        <taxon>Arthropoda</taxon>
        <taxon>Hexapoda</taxon>
        <taxon>Insecta</taxon>
        <taxon>Pterygota</taxon>
        <taxon>Neoptera</taxon>
        <taxon>Paraneoptera</taxon>
        <taxon>Psocodea</taxon>
        <taxon>Troctomorpha</taxon>
        <taxon>Phthiraptera</taxon>
        <taxon>Anoplura</taxon>
        <taxon>Pediculidae</taxon>
        <taxon>Pediculus</taxon>
    </lineage>
</organism>
<proteinExistence type="inferred from homology"/>
<dbReference type="PANTHER" id="PTHR10629">
    <property type="entry name" value="CYTOSINE-SPECIFIC METHYLTRANSFERASE"/>
    <property type="match status" value="1"/>
</dbReference>
<reference evidence="13" key="1">
    <citation type="submission" date="2007-04" db="EMBL/GenBank/DDBJ databases">
        <title>Annotation of Pediculus humanus corporis strain USDA.</title>
        <authorList>
            <person name="Kirkness E."/>
            <person name="Hannick L."/>
            <person name="Hass B."/>
            <person name="Bruggner R."/>
            <person name="Lawson D."/>
            <person name="Bidwell S."/>
            <person name="Joardar V."/>
            <person name="Caler E."/>
            <person name="Walenz B."/>
            <person name="Inman J."/>
            <person name="Schobel S."/>
            <person name="Galinsky K."/>
            <person name="Amedeo P."/>
            <person name="Strausberg R."/>
        </authorList>
    </citation>
    <scope>NUCLEOTIDE SEQUENCE</scope>
    <source>
        <strain evidence="13">USDA</strain>
    </source>
</reference>
<evidence type="ECO:0000313" key="14">
    <source>
        <dbReference type="EnsemblMetazoa" id="PHUM574160-PA"/>
    </source>
</evidence>
<dbReference type="GO" id="GO:0006346">
    <property type="term" value="P:DNA methylation-dependent constitutive heterochromatin formation"/>
    <property type="evidence" value="ECO:0007669"/>
    <property type="project" value="InterPro"/>
</dbReference>
<dbReference type="VEuPathDB" id="VectorBase:PHUM574160"/>
<dbReference type="Pfam" id="PF00145">
    <property type="entry name" value="DNA_methylase"/>
    <property type="match status" value="1"/>
</dbReference>
<dbReference type="InterPro" id="IPR043151">
    <property type="entry name" value="BAH_sf"/>
</dbReference>
<reference evidence="13" key="2">
    <citation type="submission" date="2007-04" db="EMBL/GenBank/DDBJ databases">
        <title>The genome of the human body louse.</title>
        <authorList>
            <consortium name="The Human Body Louse Genome Consortium"/>
            <person name="Kirkness E."/>
            <person name="Walenz B."/>
            <person name="Hass B."/>
            <person name="Bruggner R."/>
            <person name="Strausberg R."/>
        </authorList>
    </citation>
    <scope>NUCLEOTIDE SEQUENCE</scope>
    <source>
        <strain evidence="13">USDA</strain>
    </source>
</reference>
<dbReference type="PROSITE" id="PS51679">
    <property type="entry name" value="SAM_MT_C5"/>
    <property type="match status" value="1"/>
</dbReference>
<reference evidence="14" key="3">
    <citation type="submission" date="2021-02" db="UniProtKB">
        <authorList>
            <consortium name="EnsemblMetazoa"/>
        </authorList>
    </citation>
    <scope>IDENTIFICATION</scope>
    <source>
        <strain evidence="14">USDA</strain>
    </source>
</reference>
<dbReference type="InterPro" id="IPR022702">
    <property type="entry name" value="Cytosine_MeTrfase1_RFD"/>
</dbReference>
<dbReference type="EMBL" id="AAZO01006982">
    <property type="status" value="NOT_ANNOTATED_CDS"/>
    <property type="molecule type" value="Genomic_DNA"/>
</dbReference>
<keyword evidence="4 9" id="KW-0949">S-adenosyl-L-methionine</keyword>
<dbReference type="GO" id="GO:0003682">
    <property type="term" value="F:chromatin binding"/>
    <property type="evidence" value="ECO:0007669"/>
    <property type="project" value="InterPro"/>
</dbReference>
<keyword evidence="7" id="KW-0539">Nucleus</keyword>
<dbReference type="HOGENOM" id="CLU_003040_0_0_1"/>
<comment type="catalytic activity">
    <reaction evidence="11">
        <text>a 2'-deoxycytidine in DNA + S-adenosyl-L-methionine = a 5-methyl-2'-deoxycytidine in DNA + S-adenosyl-L-homocysteine + H(+)</text>
        <dbReference type="Rhea" id="RHEA:13681"/>
        <dbReference type="Rhea" id="RHEA-COMP:11369"/>
        <dbReference type="Rhea" id="RHEA-COMP:11370"/>
        <dbReference type="ChEBI" id="CHEBI:15378"/>
        <dbReference type="ChEBI" id="CHEBI:57856"/>
        <dbReference type="ChEBI" id="CHEBI:59789"/>
        <dbReference type="ChEBI" id="CHEBI:85452"/>
        <dbReference type="ChEBI" id="CHEBI:85454"/>
        <dbReference type="EC" id="2.1.1.37"/>
    </reaction>
</comment>
<dbReference type="InterPro" id="IPR029063">
    <property type="entry name" value="SAM-dependent_MTases_sf"/>
</dbReference>
<evidence type="ECO:0000256" key="10">
    <source>
        <dbReference type="RuleBase" id="RU000416"/>
    </source>
</evidence>
<dbReference type="Proteomes" id="UP000009046">
    <property type="component" value="Unassembled WGS sequence"/>
</dbReference>
<evidence type="ECO:0000256" key="7">
    <source>
        <dbReference type="ARBA" id="ARBA00023242"/>
    </source>
</evidence>
<dbReference type="AlphaFoldDB" id="E0W1B6"/>
<dbReference type="EMBL" id="DS235867">
    <property type="protein sequence ID" value="EEB19422.1"/>
    <property type="molecule type" value="Genomic_DNA"/>
</dbReference>
<evidence type="ECO:0000256" key="8">
    <source>
        <dbReference type="PIRSR" id="PIRSR037404-1"/>
    </source>
</evidence>
<dbReference type="GO" id="GO:0005634">
    <property type="term" value="C:nucleus"/>
    <property type="evidence" value="ECO:0007669"/>
    <property type="project" value="UniProtKB-SubCell"/>
</dbReference>
<dbReference type="GO" id="GO:0003886">
    <property type="term" value="F:DNA (cytosine-5-)-methyltransferase activity"/>
    <property type="evidence" value="ECO:0007669"/>
    <property type="project" value="UniProtKB-EC"/>
</dbReference>
<keyword evidence="13" id="KW-0012">Acyltransferase</keyword>
<dbReference type="Gene3D" id="3.90.120.10">
    <property type="entry name" value="DNA Methylase, subunit A, domain 2"/>
    <property type="match status" value="1"/>
</dbReference>
<keyword evidence="6" id="KW-0238">DNA-binding</keyword>
<evidence type="ECO:0000259" key="12">
    <source>
        <dbReference type="PROSITE" id="PS51038"/>
    </source>
</evidence>
<dbReference type="PROSITE" id="PS00094">
    <property type="entry name" value="C5_MTASE_1"/>
    <property type="match status" value="1"/>
</dbReference>
<gene>
    <name evidence="14" type="primary">8234951</name>
    <name evidence="13" type="ORF">Phum_PHUM574160</name>
</gene>
<dbReference type="Gene3D" id="3.40.50.150">
    <property type="entry name" value="Vaccinia Virus protein VP39"/>
    <property type="match status" value="1"/>
</dbReference>
<name>E0W1B6_PEDHC</name>
<evidence type="ECO:0000256" key="6">
    <source>
        <dbReference type="ARBA" id="ARBA00023125"/>
    </source>
</evidence>
<dbReference type="InParanoid" id="E0W1B6"/>
<dbReference type="Gene3D" id="1.10.10.2230">
    <property type="match status" value="1"/>
</dbReference>
<dbReference type="KEGG" id="phu:Phum_PHUM574160"/>
<dbReference type="Gene3D" id="2.30.30.490">
    <property type="match status" value="2"/>
</dbReference>
<dbReference type="InterPro" id="IPR001525">
    <property type="entry name" value="C5_MeTfrase"/>
</dbReference>
<evidence type="ECO:0000256" key="5">
    <source>
        <dbReference type="ARBA" id="ARBA00022737"/>
    </source>
</evidence>
<evidence type="ECO:0000313" key="13">
    <source>
        <dbReference type="EMBL" id="EEB19422.1"/>
    </source>
</evidence>
<keyword evidence="3 9" id="KW-0808">Transferase</keyword>
<dbReference type="PIRSF" id="PIRSF037404">
    <property type="entry name" value="DNMT1"/>
    <property type="match status" value="1"/>
</dbReference>
<dbReference type="RefSeq" id="XP_002432160.1">
    <property type="nucleotide sequence ID" value="XM_002432115.1"/>
</dbReference>
<dbReference type="FunFam" id="3.90.120.10:FF:000001">
    <property type="entry name" value="DNA (cytosine-5)-methyltransferase"/>
    <property type="match status" value="1"/>
</dbReference>
<evidence type="ECO:0000313" key="15">
    <source>
        <dbReference type="Proteomes" id="UP000009046"/>
    </source>
</evidence>
<dbReference type="SMART" id="SM00439">
    <property type="entry name" value="BAH"/>
    <property type="match status" value="2"/>
</dbReference>
<evidence type="ECO:0000256" key="11">
    <source>
        <dbReference type="RuleBase" id="RU000417"/>
    </source>
</evidence>
<dbReference type="Pfam" id="PF12047">
    <property type="entry name" value="DNMT1-RFD"/>
    <property type="match status" value="1"/>
</dbReference>
<dbReference type="Pfam" id="PF01426">
    <property type="entry name" value="BAH"/>
    <property type="match status" value="2"/>
</dbReference>
<feature type="domain" description="BAH" evidence="12">
    <location>
        <begin position="563"/>
        <end position="681"/>
    </location>
</feature>
<dbReference type="EnsemblMetazoa" id="PHUM574160-RA">
    <property type="protein sequence ID" value="PHUM574160-PA"/>
    <property type="gene ID" value="PHUM574160"/>
</dbReference>
<dbReference type="PROSITE" id="PS51038">
    <property type="entry name" value="BAH"/>
    <property type="match status" value="2"/>
</dbReference>
<dbReference type="eggNOG" id="ENOG502R6QN">
    <property type="taxonomic scope" value="Eukaryota"/>
</dbReference>
<dbReference type="EC" id="2.1.1.37" evidence="11"/>
<evidence type="ECO:0000256" key="4">
    <source>
        <dbReference type="ARBA" id="ARBA00022691"/>
    </source>
</evidence>
<sequence length="1161" mass="132895">MTETNYENINNNVLLSKSYDWTESEFESDFFPENKKKKLSKENDSSPVICHICKQNILDPNTKLFQGLKESALEEEAALTDDRLQLYCDGGFIPEIDIKPLHKITCFTVFDGEGHLCPFDTGLIENDQLIFFSGYIKPIYDDDPSPNNGVPAQELGPIVEWWISGYDGGNSFLIAFRTPYAEYILMESSSEYSSFMRIPKQKALLTKIVIEFLNNTSKPTFEELLNRLNEVSVPDDIEPFDELSICKNAQFIIDQVREVDSNKKLISTPAIQDMIKKYKINIGKLDYGRKRFGYKSIFKTTTTTPLVRNHFKFFFNKENGLSDKTAKKINSIDDSSPKKIIKFSWEKNSNFAVVNDEIFHVKDFVEINTNQSVKENKVFRIERFFEQNFTKKVHCIEFIKGSETILGNACDPFEIFYIEECSDWPICKITKKLNVEIRKPPSTWDQYLNYQPTPSQNVFFIQKKYLEAYGTFEDYEENSSSECSVCNKKLKEEKATAITTFGQKVHDSGIILYEKIVRTNEEYVPGCCVFLEPFSVVFEAQKSSLRIEKTLVTIKANEVIYPEIYRKAKEINLTEECPEPFVVAYVENIFSLVGGSQKNLFLTVKLFYRPENTRVIKAGDKRLFDLQLLYWSEEEVKVSLDHVQGRCNVIHSEFPPQVNSKIQFYFHSGFNSANETFYKVQNAVIRNAEENVKDVKKLKTLNAFSGCGGLAEGLRQSGIADIAWAIDIDKPTSEAFKLNFSNIVMFESDCNFFLKEVLSGKTFDKDGNRYPEKGEVEFLCGGPPCQGFSTMNRFTTKEESQYNNSLIITYLSFCDYYRPKFFLLENVKNFLSFKKSLFFKHVLSCLVTMGYQCSFGVLQAGNYGLPQSRRRLFILAAAPGYRLPFFPKPTHVFYGSLKNFDSEMNYTNFRCRFSKTLSPSAPFRNVTVRDAIFDLPPVGKASNKNFSSSPTSYQRFLKTSSYSVHDHITKEISPLNEARIRHIPASKGCDWRDLPNIQVRLRDGTLTNLLKYSYHDRKNGKSCCGLLRGVCSCASGKSCTPKARQNNTLIPWFLAHTANRNNNWSGLYGRLDWDGVFNTVTTNPEPSNQQGKVLHPEEDRIITIRESARAQGMPDSFKFYGAVADKFRQVGNAVPPPIARAIGHEILKSLILEEKFSDCDG</sequence>
<dbReference type="OrthoDB" id="5376140at2759"/>
<dbReference type="InterPro" id="IPR001025">
    <property type="entry name" value="BAH_dom"/>
</dbReference>
<feature type="domain" description="BAH" evidence="12">
    <location>
        <begin position="357"/>
        <end position="476"/>
    </location>
</feature>
<dbReference type="InterPro" id="IPR050390">
    <property type="entry name" value="C5-Methyltransferase"/>
</dbReference>
<accession>E0W1B6</accession>
<dbReference type="PANTHER" id="PTHR10629:SF52">
    <property type="entry name" value="DNA (CYTOSINE-5)-METHYLTRANSFERASE 1"/>
    <property type="match status" value="1"/>
</dbReference>
<dbReference type="GO" id="GO:0003677">
    <property type="term" value="F:DNA binding"/>
    <property type="evidence" value="ECO:0007669"/>
    <property type="project" value="UniProtKB-KW"/>
</dbReference>
<evidence type="ECO:0000256" key="1">
    <source>
        <dbReference type="ARBA" id="ARBA00004123"/>
    </source>
</evidence>
<dbReference type="InterPro" id="IPR018117">
    <property type="entry name" value="C5_DNA_meth_AS"/>
</dbReference>
<comment type="similarity">
    <text evidence="9 10">Belongs to the class I-like SAM-binding methyltransferase superfamily. C5-methyltransferase family.</text>
</comment>
<dbReference type="CTD" id="8234951"/>
<keyword evidence="5" id="KW-0677">Repeat</keyword>
<feature type="active site" evidence="8 9">
    <location>
        <position position="785"/>
    </location>
</feature>
<dbReference type="NCBIfam" id="TIGR00675">
    <property type="entry name" value="dcm"/>
    <property type="match status" value="1"/>
</dbReference>
<dbReference type="SUPFAM" id="SSF53335">
    <property type="entry name" value="S-adenosyl-L-methionine-dependent methyltransferases"/>
    <property type="match status" value="1"/>
</dbReference>
<dbReference type="GO" id="GO:0044027">
    <property type="term" value="P:negative regulation of gene expression via chromosomal CpG island methylation"/>
    <property type="evidence" value="ECO:0007669"/>
    <property type="project" value="TreeGrafter"/>
</dbReference>
<dbReference type="GeneID" id="8234951"/>
<dbReference type="GO" id="GO:0016746">
    <property type="term" value="F:acyltransferase activity"/>
    <property type="evidence" value="ECO:0007669"/>
    <property type="project" value="UniProtKB-KW"/>
</dbReference>